<dbReference type="Proteomes" id="UP001597241">
    <property type="component" value="Unassembled WGS sequence"/>
</dbReference>
<organism evidence="2 3">
    <name type="scientific">Lutibacter holmesii</name>
    <dbReference type="NCBI Taxonomy" id="1137985"/>
    <lineage>
        <taxon>Bacteria</taxon>
        <taxon>Pseudomonadati</taxon>
        <taxon>Bacteroidota</taxon>
        <taxon>Flavobacteriia</taxon>
        <taxon>Flavobacteriales</taxon>
        <taxon>Flavobacteriaceae</taxon>
        <taxon>Lutibacter</taxon>
    </lineage>
</organism>
<accession>A0ABW3WJD3</accession>
<sequence length="171" mass="20082">MEAKKNSNIHLRPRFKMDFNESQQEIISKFEDNLKDGECKYCSKIVDGHIIIDVPKDESHFWSPQLNIEVEKIKGKETVVKGLFGPKPQVWTMFMFFHFAVAVAFIGFSITAYVQWSIKTDYSLALYMVIGLPVLWFVMYFLGRWGKSIGHQQMDELYHFMMKTLDKQPKN</sequence>
<feature type="transmembrane region" description="Helical" evidence="1">
    <location>
        <begin position="122"/>
        <end position="142"/>
    </location>
</feature>
<protein>
    <submittedName>
        <fullName evidence="2">GTP-binding protein</fullName>
    </submittedName>
</protein>
<comment type="caution">
    <text evidence="2">The sequence shown here is derived from an EMBL/GenBank/DDBJ whole genome shotgun (WGS) entry which is preliminary data.</text>
</comment>
<keyword evidence="1" id="KW-0472">Membrane</keyword>
<feature type="transmembrane region" description="Helical" evidence="1">
    <location>
        <begin position="90"/>
        <end position="116"/>
    </location>
</feature>
<evidence type="ECO:0000313" key="3">
    <source>
        <dbReference type="Proteomes" id="UP001597241"/>
    </source>
</evidence>
<name>A0ABW3WJD3_9FLAO</name>
<evidence type="ECO:0000256" key="1">
    <source>
        <dbReference type="SAM" id="Phobius"/>
    </source>
</evidence>
<proteinExistence type="predicted"/>
<evidence type="ECO:0000313" key="2">
    <source>
        <dbReference type="EMBL" id="MFD1292293.1"/>
    </source>
</evidence>
<keyword evidence="1" id="KW-1133">Transmembrane helix</keyword>
<reference evidence="3" key="1">
    <citation type="journal article" date="2019" name="Int. J. Syst. Evol. Microbiol.">
        <title>The Global Catalogue of Microorganisms (GCM) 10K type strain sequencing project: providing services to taxonomists for standard genome sequencing and annotation.</title>
        <authorList>
            <consortium name="The Broad Institute Genomics Platform"/>
            <consortium name="The Broad Institute Genome Sequencing Center for Infectious Disease"/>
            <person name="Wu L."/>
            <person name="Ma J."/>
        </authorList>
    </citation>
    <scope>NUCLEOTIDE SEQUENCE [LARGE SCALE GENOMIC DNA]</scope>
    <source>
        <strain evidence="3">CCUG 62221</strain>
    </source>
</reference>
<gene>
    <name evidence="2" type="ORF">ACFQ5N_00470</name>
</gene>
<keyword evidence="3" id="KW-1185">Reference proteome</keyword>
<keyword evidence="1" id="KW-0812">Transmembrane</keyword>
<dbReference type="EMBL" id="JBHTMV010000001">
    <property type="protein sequence ID" value="MFD1292293.1"/>
    <property type="molecule type" value="Genomic_DNA"/>
</dbReference>
<dbReference type="RefSeq" id="WP_386806818.1">
    <property type="nucleotide sequence ID" value="NZ_JBHTMV010000001.1"/>
</dbReference>